<dbReference type="EC" id="2.4.1.-" evidence="10"/>
<feature type="transmembrane region" description="Helical" evidence="10">
    <location>
        <begin position="329"/>
        <end position="355"/>
    </location>
</feature>
<dbReference type="Proteomes" id="UP000683000">
    <property type="component" value="Unassembled WGS sequence"/>
</dbReference>
<evidence type="ECO:0000256" key="4">
    <source>
        <dbReference type="ARBA" id="ARBA00022676"/>
    </source>
</evidence>
<dbReference type="Pfam" id="PF03155">
    <property type="entry name" value="Alg6_Alg8"/>
    <property type="match status" value="1"/>
</dbReference>
<feature type="transmembrane region" description="Helical" evidence="10">
    <location>
        <begin position="457"/>
        <end position="481"/>
    </location>
</feature>
<feature type="transmembrane region" description="Helical" evidence="10">
    <location>
        <begin position="493"/>
        <end position="514"/>
    </location>
</feature>
<keyword evidence="13" id="KW-1185">Reference proteome</keyword>
<evidence type="ECO:0000256" key="9">
    <source>
        <dbReference type="ARBA" id="ARBA00023136"/>
    </source>
</evidence>
<comment type="subcellular location">
    <subcellularLocation>
        <location evidence="1 10">Endoplasmic reticulum membrane</location>
        <topology evidence="1 10">Multi-pass membrane protein</topology>
    </subcellularLocation>
</comment>
<dbReference type="UniPathway" id="UPA00378"/>
<dbReference type="EMBL" id="JAGFBS010000005">
    <property type="protein sequence ID" value="KAG6379392.1"/>
    <property type="molecule type" value="Genomic_DNA"/>
</dbReference>
<reference evidence="12" key="1">
    <citation type="submission" date="2021-03" db="EMBL/GenBank/DDBJ databases">
        <title>Evolutionary innovations through gain and loss of genes in the ectomycorrhizal Boletales.</title>
        <authorList>
            <person name="Wu G."/>
            <person name="Miyauchi S."/>
            <person name="Morin E."/>
            <person name="Yang Z.-L."/>
            <person name="Xu J."/>
            <person name="Martin F.M."/>
        </authorList>
    </citation>
    <scope>NUCLEOTIDE SEQUENCE</scope>
    <source>
        <strain evidence="12">BR01</strain>
    </source>
</reference>
<dbReference type="GO" id="GO:0005789">
    <property type="term" value="C:endoplasmic reticulum membrane"/>
    <property type="evidence" value="ECO:0007669"/>
    <property type="project" value="UniProtKB-SubCell"/>
</dbReference>
<feature type="transmembrane region" description="Helical" evidence="10">
    <location>
        <begin position="361"/>
        <end position="378"/>
    </location>
</feature>
<name>A0A8I2YX99_9AGAM</name>
<dbReference type="OrthoDB" id="5589195at2759"/>
<feature type="transmembrane region" description="Helical" evidence="10">
    <location>
        <begin position="620"/>
        <end position="640"/>
    </location>
</feature>
<protein>
    <recommendedName>
        <fullName evidence="10">Alpha-1,3-glucosyltransferase</fullName>
        <ecNumber evidence="10">2.4.1.-</ecNumber>
    </recommendedName>
</protein>
<evidence type="ECO:0000256" key="10">
    <source>
        <dbReference type="RuleBase" id="RU363110"/>
    </source>
</evidence>
<keyword evidence="5 10" id="KW-0808">Transferase</keyword>
<keyword evidence="6 10" id="KW-0812">Transmembrane</keyword>
<evidence type="ECO:0000256" key="7">
    <source>
        <dbReference type="ARBA" id="ARBA00022824"/>
    </source>
</evidence>
<keyword evidence="7 10" id="KW-0256">Endoplasmic reticulum</keyword>
<dbReference type="AlphaFoldDB" id="A0A8I2YX99"/>
<sequence>MDVVPEDAEYSEIFTQNVRNRTASLNSTSLASTASFQNTRTLRLRSSVASMRGITPEAEPAEIVSPVPRRHLSHTSESLSWLKAGAFSDVDSQARCISPLSAASSTPSLFPPSSSRQLSFSVLLEQEKRARVAALRRTQSEDTMDQGAVRRCVRWMHKHNMKGWVVPCAIAASTYVKWCIGLGSYSGYGTPPMFGDYEAQRHWMELTIHLPVQQWYRYDLQYWGLDYPPLTAYVSWICGKIGSWIEPSWFGLDTSRGLETPGNKLFMRASVITLDALIYVPALYAFTRIWHATRSSRTQHAALITLLFHPALLLIDFGHFQYNSVMLGFMLLAINAFAVGFDLLGAVLFVLSLGFKQMSLYYAPAIGAYLLGKCIFLGSKKGLKLFTRLALVTTFSFVILFAPFLPPFSPMSTLAASISRIFPFSRGLFEDKVANFWCFTNVTVLKWRRLFDGKESLLIKGSAVLTTLGFFPAVAGLLWGCYKTQSSPSTPTLPLLPYALLTTSMSFFLFSFQVHEKSILLPLLPLTLLLSGASPSEEVFAWGTLGNTVGVFSMWPLLKKDGLGIQYVAMLLFWCRLIGYSPFRVQFNSFVHLFSTVVNMSMILLHLLEMVVTPPARYPDLFPVLNILVSTPVFGLIWLWSIKRGIQVSWAIAGLPRSRTEGKIKLAKDGAHDSDNEPASTTVRRPEVEGVRRDAGMRAVSLGYASGRAVLYAGEDWGTRGGERWRGCRGELGAWRWKGLQANDDGVVF</sequence>
<evidence type="ECO:0000256" key="1">
    <source>
        <dbReference type="ARBA" id="ARBA00004477"/>
    </source>
</evidence>
<feature type="transmembrane region" description="Helical" evidence="10">
    <location>
        <begin position="265"/>
        <end position="286"/>
    </location>
</feature>
<proteinExistence type="inferred from homology"/>
<evidence type="ECO:0000256" key="11">
    <source>
        <dbReference type="SAM" id="MobiDB-lite"/>
    </source>
</evidence>
<evidence type="ECO:0000313" key="13">
    <source>
        <dbReference type="Proteomes" id="UP000683000"/>
    </source>
</evidence>
<comment type="similarity">
    <text evidence="3 10">Belongs to the ALG6/ALG8 glucosyltransferase family.</text>
</comment>
<feature type="region of interest" description="Disordered" evidence="11">
    <location>
        <begin position="667"/>
        <end position="687"/>
    </location>
</feature>
<dbReference type="InterPro" id="IPR004856">
    <property type="entry name" value="Glyco_trans_ALG6/ALG8"/>
</dbReference>
<evidence type="ECO:0000256" key="8">
    <source>
        <dbReference type="ARBA" id="ARBA00022989"/>
    </source>
</evidence>
<feature type="transmembrane region" description="Helical" evidence="10">
    <location>
        <begin position="298"/>
        <end position="317"/>
    </location>
</feature>
<dbReference type="PANTHER" id="PTHR12413:SF1">
    <property type="entry name" value="DOLICHYL PYROPHOSPHATE MAN9GLCNAC2 ALPHA-1,3-GLUCOSYLTRANSFERASE"/>
    <property type="match status" value="1"/>
</dbReference>
<dbReference type="PANTHER" id="PTHR12413">
    <property type="entry name" value="DOLICHYL GLYCOSYLTRANSFERASE"/>
    <property type="match status" value="1"/>
</dbReference>
<evidence type="ECO:0000256" key="3">
    <source>
        <dbReference type="ARBA" id="ARBA00008715"/>
    </source>
</evidence>
<feature type="transmembrane region" description="Helical" evidence="10">
    <location>
        <begin position="589"/>
        <end position="608"/>
    </location>
</feature>
<evidence type="ECO:0000313" key="12">
    <source>
        <dbReference type="EMBL" id="KAG6379392.1"/>
    </source>
</evidence>
<keyword evidence="4 10" id="KW-0328">Glycosyltransferase</keyword>
<feature type="transmembrane region" description="Helical" evidence="10">
    <location>
        <begin position="565"/>
        <end position="583"/>
    </location>
</feature>
<evidence type="ECO:0000256" key="5">
    <source>
        <dbReference type="ARBA" id="ARBA00022679"/>
    </source>
</evidence>
<accession>A0A8I2YX99</accession>
<gene>
    <name evidence="12" type="ORF">JVT61DRAFT_11857</name>
</gene>
<evidence type="ECO:0000256" key="6">
    <source>
        <dbReference type="ARBA" id="ARBA00022692"/>
    </source>
</evidence>
<feature type="transmembrane region" description="Helical" evidence="10">
    <location>
        <begin position="385"/>
        <end position="405"/>
    </location>
</feature>
<organism evidence="12 13">
    <name type="scientific">Boletus reticuloceps</name>
    <dbReference type="NCBI Taxonomy" id="495285"/>
    <lineage>
        <taxon>Eukaryota</taxon>
        <taxon>Fungi</taxon>
        <taxon>Dikarya</taxon>
        <taxon>Basidiomycota</taxon>
        <taxon>Agaricomycotina</taxon>
        <taxon>Agaricomycetes</taxon>
        <taxon>Agaricomycetidae</taxon>
        <taxon>Boletales</taxon>
        <taxon>Boletineae</taxon>
        <taxon>Boletaceae</taxon>
        <taxon>Boletoideae</taxon>
        <taxon>Boletus</taxon>
    </lineage>
</organism>
<dbReference type="GO" id="GO:0042281">
    <property type="term" value="F:dolichyl pyrophosphate Man9GlcNAc2 alpha-1,3-glucosyltransferase activity"/>
    <property type="evidence" value="ECO:0007669"/>
    <property type="project" value="TreeGrafter"/>
</dbReference>
<keyword evidence="8 10" id="KW-1133">Transmembrane helix</keyword>
<evidence type="ECO:0000256" key="2">
    <source>
        <dbReference type="ARBA" id="ARBA00004922"/>
    </source>
</evidence>
<comment type="caution">
    <text evidence="12">The sequence shown here is derived from an EMBL/GenBank/DDBJ whole genome shotgun (WGS) entry which is preliminary data.</text>
</comment>
<keyword evidence="9 10" id="KW-0472">Membrane</keyword>
<comment type="pathway">
    <text evidence="2 10">Protein modification; protein glycosylation.</text>
</comment>